<dbReference type="PANTHER" id="PTHR10094:SF25">
    <property type="entry name" value="SCP2 STEROL-BINDING DOMAIN-CONTAINING PROTEIN 1"/>
    <property type="match status" value="1"/>
</dbReference>
<protein>
    <recommendedName>
        <fullName evidence="1">SCP2 domain-containing protein</fullName>
    </recommendedName>
</protein>
<name>A0A077WVP1_9FUNG</name>
<dbReference type="OrthoDB" id="10265837at2759"/>
<dbReference type="InterPro" id="IPR036527">
    <property type="entry name" value="SCP2_sterol-bd_dom_sf"/>
</dbReference>
<proteinExistence type="predicted"/>
<gene>
    <name evidence="2" type="ORF">LRAMOSA03322</name>
</gene>
<dbReference type="PANTHER" id="PTHR10094">
    <property type="entry name" value="STEROL CARRIER PROTEIN 2 SCP-2 FAMILY PROTEIN"/>
    <property type="match status" value="1"/>
</dbReference>
<feature type="domain" description="SCP2" evidence="1">
    <location>
        <begin position="23"/>
        <end position="120"/>
    </location>
</feature>
<dbReference type="AlphaFoldDB" id="A0A077WVP1"/>
<dbReference type="EMBL" id="LK023346">
    <property type="protein sequence ID" value="CDS11058.1"/>
    <property type="molecule type" value="Genomic_DNA"/>
</dbReference>
<organism evidence="2">
    <name type="scientific">Lichtheimia ramosa</name>
    <dbReference type="NCBI Taxonomy" id="688394"/>
    <lineage>
        <taxon>Eukaryota</taxon>
        <taxon>Fungi</taxon>
        <taxon>Fungi incertae sedis</taxon>
        <taxon>Mucoromycota</taxon>
        <taxon>Mucoromycotina</taxon>
        <taxon>Mucoromycetes</taxon>
        <taxon>Mucorales</taxon>
        <taxon>Lichtheimiaceae</taxon>
        <taxon>Lichtheimia</taxon>
    </lineage>
</organism>
<dbReference type="Gene3D" id="3.30.1050.10">
    <property type="entry name" value="SCP2 sterol-binding domain"/>
    <property type="match status" value="1"/>
</dbReference>
<evidence type="ECO:0000313" key="2">
    <source>
        <dbReference type="EMBL" id="CDS11058.1"/>
    </source>
</evidence>
<dbReference type="FunFam" id="3.30.1050.10:FF:000001">
    <property type="entry name" value="Putative Non-specific lipid-transfer protein"/>
    <property type="match status" value="1"/>
</dbReference>
<reference evidence="2" key="1">
    <citation type="journal article" date="2014" name="Genome Announc.">
        <title>De novo whole-genome sequence and genome annotation of Lichtheimia ramosa.</title>
        <authorList>
            <person name="Linde J."/>
            <person name="Schwartze V."/>
            <person name="Binder U."/>
            <person name="Lass-Florl C."/>
            <person name="Voigt K."/>
            <person name="Horn F."/>
        </authorList>
    </citation>
    <scope>NUCLEOTIDE SEQUENCE</scope>
    <source>
        <strain evidence="2">JMRC FSU:6197</strain>
    </source>
</reference>
<dbReference type="SUPFAM" id="SSF55718">
    <property type="entry name" value="SCP-like"/>
    <property type="match status" value="1"/>
</dbReference>
<dbReference type="InterPro" id="IPR003033">
    <property type="entry name" value="SCP2_sterol-bd_dom"/>
</dbReference>
<evidence type="ECO:0000259" key="1">
    <source>
        <dbReference type="Pfam" id="PF02036"/>
    </source>
</evidence>
<sequence>MSDIVVPGFASSELIAALAKIFDEYSPEERAKFIKQVNGVFQFDIKNKEGKVETFIIDAKKEGKVTRGKGIKADAILTLKDEDFIALAEGKLNGQKAYMSGKLKIKGQIMLAMKLDNVFKSLKPQAKL</sequence>
<accession>A0A077WVP1</accession>
<dbReference type="Pfam" id="PF02036">
    <property type="entry name" value="SCP2"/>
    <property type="match status" value="1"/>
</dbReference>
<dbReference type="GO" id="GO:0005829">
    <property type="term" value="C:cytosol"/>
    <property type="evidence" value="ECO:0007669"/>
    <property type="project" value="TreeGrafter"/>
</dbReference>